<evidence type="ECO:0000259" key="1">
    <source>
        <dbReference type="SMART" id="SM01007"/>
    </source>
</evidence>
<dbReference type="SUPFAM" id="SSF53639">
    <property type="entry name" value="AraD/HMP-PK domain-like"/>
    <property type="match status" value="1"/>
</dbReference>
<dbReference type="Proteomes" id="UP001485043">
    <property type="component" value="Unassembled WGS sequence"/>
</dbReference>
<dbReference type="SMART" id="SM01007">
    <property type="entry name" value="Aldolase_II"/>
    <property type="match status" value="1"/>
</dbReference>
<accession>A0AAW1SHM3</accession>
<dbReference type="Pfam" id="PF00596">
    <property type="entry name" value="Aldolase_II"/>
    <property type="match status" value="2"/>
</dbReference>
<dbReference type="AlphaFoldDB" id="A0AAW1SHM3"/>
<dbReference type="EMBL" id="JALJOV010001630">
    <property type="protein sequence ID" value="KAK9845188.1"/>
    <property type="molecule type" value="Genomic_DNA"/>
</dbReference>
<sequence length="278" mass="30687">MAFSEEEWKLRVDLAAAYQICQKLGFNEGICNHLTVSLSGDQSTFLVIPYGLLWQEVTPYNLLTVQLMTAITCLKDPKLPMSHQNCLRFYNDIAYDLEYNGASDSHTEGQRMSQAFGHCSTLFHRSHGTFVLGSSIAEALDNLYYLERAAEVVVKARSMQMELDVISNKVAEGFKRKFQAENKEAAELHFKALKRVHCSELQWTQASQGLASKLGGIGLGFPASAAQASWGVPEGLGMGVNHKAMSSVVELSSSLSLYLTSLISRWSIRLRQAAGPAE</sequence>
<feature type="domain" description="Class II aldolase/adducin N-terminal" evidence="1">
    <location>
        <begin position="12"/>
        <end position="154"/>
    </location>
</feature>
<dbReference type="GO" id="GO:0005856">
    <property type="term" value="C:cytoskeleton"/>
    <property type="evidence" value="ECO:0007669"/>
    <property type="project" value="TreeGrafter"/>
</dbReference>
<proteinExistence type="predicted"/>
<gene>
    <name evidence="2" type="ORF">WJX84_010346</name>
</gene>
<keyword evidence="3" id="KW-1185">Reference proteome</keyword>
<protein>
    <recommendedName>
        <fullName evidence="1">Class II aldolase/adducin N-terminal domain-containing protein</fullName>
    </recommendedName>
</protein>
<comment type="caution">
    <text evidence="2">The sequence shown here is derived from an EMBL/GenBank/DDBJ whole genome shotgun (WGS) entry which is preliminary data.</text>
</comment>
<dbReference type="Gene3D" id="3.40.225.10">
    <property type="entry name" value="Class II aldolase/adducin N-terminal domain"/>
    <property type="match status" value="2"/>
</dbReference>
<dbReference type="PANTHER" id="PTHR10672">
    <property type="entry name" value="ADDUCIN"/>
    <property type="match status" value="1"/>
</dbReference>
<dbReference type="InterPro" id="IPR051017">
    <property type="entry name" value="Aldolase-II_Adducin_sf"/>
</dbReference>
<dbReference type="PANTHER" id="PTHR10672:SF21">
    <property type="entry name" value="CLASS II ALDOLASE_ADDUCIN N-TERMINAL DOMAIN-CONTAINING PROTEIN"/>
    <property type="match status" value="1"/>
</dbReference>
<evidence type="ECO:0000313" key="2">
    <source>
        <dbReference type="EMBL" id="KAK9845188.1"/>
    </source>
</evidence>
<organism evidence="2 3">
    <name type="scientific">Apatococcus fuscideae</name>
    <dbReference type="NCBI Taxonomy" id="2026836"/>
    <lineage>
        <taxon>Eukaryota</taxon>
        <taxon>Viridiplantae</taxon>
        <taxon>Chlorophyta</taxon>
        <taxon>core chlorophytes</taxon>
        <taxon>Trebouxiophyceae</taxon>
        <taxon>Chlorellales</taxon>
        <taxon>Chlorellaceae</taxon>
        <taxon>Apatococcus</taxon>
    </lineage>
</organism>
<dbReference type="InterPro" id="IPR001303">
    <property type="entry name" value="Aldolase_II/adducin_N"/>
</dbReference>
<evidence type="ECO:0000313" key="3">
    <source>
        <dbReference type="Proteomes" id="UP001485043"/>
    </source>
</evidence>
<dbReference type="GO" id="GO:0051015">
    <property type="term" value="F:actin filament binding"/>
    <property type="evidence" value="ECO:0007669"/>
    <property type="project" value="TreeGrafter"/>
</dbReference>
<dbReference type="InterPro" id="IPR036409">
    <property type="entry name" value="Aldolase_II/adducin_N_sf"/>
</dbReference>
<name>A0AAW1SHM3_9CHLO</name>
<reference evidence="2 3" key="1">
    <citation type="journal article" date="2024" name="Nat. Commun.">
        <title>Phylogenomics reveals the evolutionary origins of lichenization in chlorophyte algae.</title>
        <authorList>
            <person name="Puginier C."/>
            <person name="Libourel C."/>
            <person name="Otte J."/>
            <person name="Skaloud P."/>
            <person name="Haon M."/>
            <person name="Grisel S."/>
            <person name="Petersen M."/>
            <person name="Berrin J.G."/>
            <person name="Delaux P.M."/>
            <person name="Dal Grande F."/>
            <person name="Keller J."/>
        </authorList>
    </citation>
    <scope>NUCLEOTIDE SEQUENCE [LARGE SCALE GENOMIC DNA]</scope>
    <source>
        <strain evidence="2 3">SAG 2523</strain>
    </source>
</reference>